<keyword evidence="2" id="KW-1185">Reference proteome</keyword>
<sequence length="108" mass="12085">MNYTITYYNERVKQQVMALPAGILADYIHLTDLMQNHGANLHMPHSRAMGGGLFELRPKGKEGIGRVFYCTQIGQAIVILHSLVKKTNTTPAADLQLARKRLKEVNHG</sequence>
<dbReference type="InterPro" id="IPR009241">
    <property type="entry name" value="HigB-like"/>
</dbReference>
<reference evidence="1 2" key="1">
    <citation type="submission" date="2011-06" db="EMBL/GenBank/DDBJ databases">
        <title>Genomic sequence of Methylobacter tundripaludum SV96.</title>
        <authorList>
            <consortium name="US DOE Joint Genome Institute"/>
            <person name="Lucas S."/>
            <person name="Han J."/>
            <person name="Lapidus A."/>
            <person name="Cheng J.-F."/>
            <person name="Goodwin L."/>
            <person name="Pitluck S."/>
            <person name="Held B."/>
            <person name="Detter J.C."/>
            <person name="Han C."/>
            <person name="Tapia R."/>
            <person name="Land M."/>
            <person name="Hauser L."/>
            <person name="Kyrpides N."/>
            <person name="Ivanova N."/>
            <person name="Ovchinnikova G."/>
            <person name="Pagani I."/>
            <person name="Klotz M.G."/>
            <person name="Dispirito A.A."/>
            <person name="Murrell J.C."/>
            <person name="Dunfield P."/>
            <person name="Kalyuzhnaya M.G."/>
            <person name="Svenning M."/>
            <person name="Trotsenko Y.A."/>
            <person name="Stein L.Y."/>
            <person name="Woyke T."/>
        </authorList>
    </citation>
    <scope>NUCLEOTIDE SEQUENCE [LARGE SCALE GENOMIC DNA]</scope>
    <source>
        <strain evidence="2">ATCC BAA-1195 / DSM 17260 / SV96</strain>
    </source>
</reference>
<dbReference type="HOGENOM" id="CLU_122734_6_0_6"/>
<dbReference type="STRING" id="697282.Mettu_4320"/>
<evidence type="ECO:0000313" key="2">
    <source>
        <dbReference type="Proteomes" id="UP000004664"/>
    </source>
</evidence>
<accession>G3IYD7</accession>
<dbReference type="eggNOG" id="COG4679">
    <property type="taxonomic scope" value="Bacteria"/>
</dbReference>
<dbReference type="AlphaFoldDB" id="G3IYD7"/>
<dbReference type="Pfam" id="PF05973">
    <property type="entry name" value="Gp49"/>
    <property type="match status" value="1"/>
</dbReference>
<protein>
    <recommendedName>
        <fullName evidence="3">Phage-related protein</fullName>
    </recommendedName>
</protein>
<evidence type="ECO:0008006" key="3">
    <source>
        <dbReference type="Google" id="ProtNLM"/>
    </source>
</evidence>
<gene>
    <name evidence="1" type="ORF">Mettu_4320</name>
</gene>
<dbReference type="OrthoDB" id="9797093at2"/>
<name>G3IYD7_METTV</name>
<evidence type="ECO:0000313" key="1">
    <source>
        <dbReference type="EMBL" id="EGW21159.1"/>
    </source>
</evidence>
<dbReference type="RefSeq" id="WP_006893646.1">
    <property type="nucleotide sequence ID" value="NZ_JH109153.1"/>
</dbReference>
<dbReference type="Proteomes" id="UP000004664">
    <property type="component" value="Unassembled WGS sequence"/>
</dbReference>
<organism evidence="1 2">
    <name type="scientific">Methylobacter tundripaludum (strain ATCC BAA-1195 / DSM 17260 / SV96)</name>
    <dbReference type="NCBI Taxonomy" id="697282"/>
    <lineage>
        <taxon>Bacteria</taxon>
        <taxon>Pseudomonadati</taxon>
        <taxon>Pseudomonadota</taxon>
        <taxon>Gammaproteobacteria</taxon>
        <taxon>Methylococcales</taxon>
        <taxon>Methylococcaceae</taxon>
        <taxon>Methylobacter</taxon>
    </lineage>
</organism>
<proteinExistence type="predicted"/>
<dbReference type="EMBL" id="JH109153">
    <property type="protein sequence ID" value="EGW21159.1"/>
    <property type="molecule type" value="Genomic_DNA"/>
</dbReference>